<dbReference type="SMART" id="SM00181">
    <property type="entry name" value="EGF"/>
    <property type="match status" value="4"/>
</dbReference>
<evidence type="ECO:0008006" key="13">
    <source>
        <dbReference type="Google" id="ProtNLM"/>
    </source>
</evidence>
<dbReference type="SMART" id="SM00179">
    <property type="entry name" value="EGF_CA"/>
    <property type="match status" value="4"/>
</dbReference>
<feature type="domain" description="EGF-like" evidence="9">
    <location>
        <begin position="227"/>
        <end position="263"/>
    </location>
</feature>
<dbReference type="GO" id="GO:0005509">
    <property type="term" value="F:calcium ion binding"/>
    <property type="evidence" value="ECO:0007669"/>
    <property type="project" value="InterPro"/>
</dbReference>
<feature type="domain" description="EGF-like" evidence="9">
    <location>
        <begin position="151"/>
        <end position="187"/>
    </location>
</feature>
<feature type="domain" description="Ig-like" evidence="10">
    <location>
        <begin position="693"/>
        <end position="779"/>
    </location>
</feature>
<comment type="cofactor">
    <cofactor evidence="1">
        <name>a divalent metal cation</name>
        <dbReference type="ChEBI" id="CHEBI:60240"/>
    </cofactor>
</comment>
<dbReference type="Pfam" id="PF12661">
    <property type="entry name" value="hEGF"/>
    <property type="match status" value="2"/>
</dbReference>
<dbReference type="SUPFAM" id="SSF57196">
    <property type="entry name" value="EGF/Laminin"/>
    <property type="match status" value="4"/>
</dbReference>
<dbReference type="SMART" id="SM00409">
    <property type="entry name" value="IG"/>
    <property type="match status" value="4"/>
</dbReference>
<feature type="domain" description="Ig-like" evidence="10">
    <location>
        <begin position="588"/>
        <end position="683"/>
    </location>
</feature>
<dbReference type="SUPFAM" id="SSF48726">
    <property type="entry name" value="Immunoglobulin"/>
    <property type="match status" value="4"/>
</dbReference>
<evidence type="ECO:0000256" key="4">
    <source>
        <dbReference type="ARBA" id="ARBA00022729"/>
    </source>
</evidence>
<dbReference type="InterPro" id="IPR036179">
    <property type="entry name" value="Ig-like_dom_sf"/>
</dbReference>
<organism evidence="11 12">
    <name type="scientific">Mytilus coruscus</name>
    <name type="common">Sea mussel</name>
    <dbReference type="NCBI Taxonomy" id="42192"/>
    <lineage>
        <taxon>Eukaryota</taxon>
        <taxon>Metazoa</taxon>
        <taxon>Spiralia</taxon>
        <taxon>Lophotrochozoa</taxon>
        <taxon>Mollusca</taxon>
        <taxon>Bivalvia</taxon>
        <taxon>Autobranchia</taxon>
        <taxon>Pteriomorphia</taxon>
        <taxon>Mytilida</taxon>
        <taxon>Mytiloidea</taxon>
        <taxon>Mytilidae</taxon>
        <taxon>Mytilinae</taxon>
        <taxon>Mytilus</taxon>
    </lineage>
</organism>
<reference evidence="11 12" key="1">
    <citation type="submission" date="2020-06" db="EMBL/GenBank/DDBJ databases">
        <authorList>
            <person name="Li R."/>
            <person name="Bekaert M."/>
        </authorList>
    </citation>
    <scope>NUCLEOTIDE SEQUENCE [LARGE SCALE GENOMIC DNA]</scope>
    <source>
        <strain evidence="12">wild</strain>
    </source>
</reference>
<dbReference type="InterPro" id="IPR018097">
    <property type="entry name" value="EGF_Ca-bd_CS"/>
</dbReference>
<dbReference type="PROSITE" id="PS00022">
    <property type="entry name" value="EGF_1"/>
    <property type="match status" value="2"/>
</dbReference>
<evidence type="ECO:0000256" key="2">
    <source>
        <dbReference type="ARBA" id="ARBA00022536"/>
    </source>
</evidence>
<keyword evidence="12" id="KW-1185">Reference proteome</keyword>
<dbReference type="PRINTS" id="PR00010">
    <property type="entry name" value="EGFBLOOD"/>
</dbReference>
<dbReference type="InterPro" id="IPR027806">
    <property type="entry name" value="HARBI1_dom"/>
</dbReference>
<dbReference type="GO" id="GO:0007219">
    <property type="term" value="P:Notch signaling pathway"/>
    <property type="evidence" value="ECO:0007669"/>
    <property type="project" value="TreeGrafter"/>
</dbReference>
<feature type="disulfide bond" evidence="8">
    <location>
        <begin position="253"/>
        <end position="262"/>
    </location>
</feature>
<dbReference type="InterPro" id="IPR000742">
    <property type="entry name" value="EGF"/>
</dbReference>
<dbReference type="InterPro" id="IPR003599">
    <property type="entry name" value="Ig_sub"/>
</dbReference>
<accession>A0A6J8AAI4</accession>
<dbReference type="SMART" id="SM00408">
    <property type="entry name" value="IGc2"/>
    <property type="match status" value="4"/>
</dbReference>
<dbReference type="GO" id="GO:0005112">
    <property type="term" value="F:Notch binding"/>
    <property type="evidence" value="ECO:0007669"/>
    <property type="project" value="TreeGrafter"/>
</dbReference>
<dbReference type="PROSITE" id="PS01187">
    <property type="entry name" value="EGF_CA"/>
    <property type="match status" value="1"/>
</dbReference>
<evidence type="ECO:0000259" key="9">
    <source>
        <dbReference type="PROSITE" id="PS50026"/>
    </source>
</evidence>
<dbReference type="FunFam" id="2.10.25.10:FF:000122">
    <property type="entry name" value="Protein crumbs homolog 2"/>
    <property type="match status" value="1"/>
</dbReference>
<feature type="disulfide bond" evidence="8">
    <location>
        <begin position="177"/>
        <end position="186"/>
    </location>
</feature>
<dbReference type="Pfam" id="PF13359">
    <property type="entry name" value="DDE_Tnp_4"/>
    <property type="match status" value="1"/>
</dbReference>
<keyword evidence="4" id="KW-0732">Signal</keyword>
<dbReference type="InterPro" id="IPR007110">
    <property type="entry name" value="Ig-like_dom"/>
</dbReference>
<keyword evidence="2 8" id="KW-0245">EGF-like domain</keyword>
<dbReference type="Proteomes" id="UP000507470">
    <property type="component" value="Unassembled WGS sequence"/>
</dbReference>
<gene>
    <name evidence="11" type="ORF">MCOR_5516</name>
</gene>
<dbReference type="PROSITE" id="PS50835">
    <property type="entry name" value="IG_LIKE"/>
    <property type="match status" value="4"/>
</dbReference>
<dbReference type="InterPro" id="IPR003598">
    <property type="entry name" value="Ig_sub2"/>
</dbReference>
<keyword evidence="5" id="KW-0677">Repeat</keyword>
<dbReference type="FunFam" id="2.10.25.10:FF:000472">
    <property type="entry name" value="Uncharacterized protein, isoform A"/>
    <property type="match status" value="1"/>
</dbReference>
<dbReference type="InterPro" id="IPR013032">
    <property type="entry name" value="EGF-like_CS"/>
</dbReference>
<dbReference type="EMBL" id="CACVKT020000992">
    <property type="protein sequence ID" value="CAC5364487.1"/>
    <property type="molecule type" value="Genomic_DNA"/>
</dbReference>
<feature type="domain" description="EGF-like" evidence="9">
    <location>
        <begin position="265"/>
        <end position="301"/>
    </location>
</feature>
<dbReference type="Pfam" id="PF13927">
    <property type="entry name" value="Ig_3"/>
    <property type="match status" value="3"/>
</dbReference>
<protein>
    <recommendedName>
        <fullName evidence="13">NOTCH1</fullName>
    </recommendedName>
</protein>
<dbReference type="PROSITE" id="PS00010">
    <property type="entry name" value="ASX_HYDROXYL"/>
    <property type="match status" value="4"/>
</dbReference>
<dbReference type="PANTHER" id="PTHR12916">
    <property type="entry name" value="CYTOCHROME C OXIDASE POLYPEPTIDE VIC-2"/>
    <property type="match status" value="1"/>
</dbReference>
<dbReference type="PROSITE" id="PS50026">
    <property type="entry name" value="EGF_3"/>
    <property type="match status" value="4"/>
</dbReference>
<dbReference type="OrthoDB" id="5985519at2759"/>
<keyword evidence="7" id="KW-0325">Glycoprotein</keyword>
<keyword evidence="6 8" id="KW-1015">Disulfide bond</keyword>
<keyword evidence="3" id="KW-0479">Metal-binding</keyword>
<dbReference type="Pfam" id="PF00008">
    <property type="entry name" value="EGF"/>
    <property type="match status" value="2"/>
</dbReference>
<dbReference type="Gene3D" id="2.10.25.10">
    <property type="entry name" value="Laminin"/>
    <property type="match status" value="4"/>
</dbReference>
<feature type="domain" description="Ig-like" evidence="10">
    <location>
        <begin position="446"/>
        <end position="523"/>
    </location>
</feature>
<comment type="caution">
    <text evidence="8">Lacks conserved residue(s) required for the propagation of feature annotation.</text>
</comment>
<evidence type="ECO:0000313" key="11">
    <source>
        <dbReference type="EMBL" id="CAC5364487.1"/>
    </source>
</evidence>
<dbReference type="CDD" id="cd00054">
    <property type="entry name" value="EGF_CA"/>
    <property type="match status" value="4"/>
</dbReference>
<evidence type="ECO:0000256" key="7">
    <source>
        <dbReference type="ARBA" id="ARBA00023180"/>
    </source>
</evidence>
<evidence type="ECO:0000256" key="8">
    <source>
        <dbReference type="PROSITE-ProRule" id="PRU00076"/>
    </source>
</evidence>
<feature type="disulfide bond" evidence="8">
    <location>
        <begin position="215"/>
        <end position="224"/>
    </location>
</feature>
<name>A0A6J8AAI4_MYTCO</name>
<dbReference type="InterPro" id="IPR001881">
    <property type="entry name" value="EGF-like_Ca-bd_dom"/>
</dbReference>
<evidence type="ECO:0000256" key="1">
    <source>
        <dbReference type="ARBA" id="ARBA00001968"/>
    </source>
</evidence>
<dbReference type="InterPro" id="IPR013783">
    <property type="entry name" value="Ig-like_fold"/>
</dbReference>
<evidence type="ECO:0000256" key="6">
    <source>
        <dbReference type="ARBA" id="ARBA00023157"/>
    </source>
</evidence>
<proteinExistence type="predicted"/>
<dbReference type="AlphaFoldDB" id="A0A6J8AAI4"/>
<dbReference type="FunFam" id="2.10.25.10:FF:000117">
    <property type="entry name" value="Delta-like protein"/>
    <property type="match status" value="1"/>
</dbReference>
<dbReference type="Gene3D" id="2.60.40.10">
    <property type="entry name" value="Immunoglobulins"/>
    <property type="match status" value="5"/>
</dbReference>
<feature type="domain" description="Ig-like" evidence="10">
    <location>
        <begin position="345"/>
        <end position="429"/>
    </location>
</feature>
<evidence type="ECO:0000256" key="3">
    <source>
        <dbReference type="ARBA" id="ARBA00022723"/>
    </source>
</evidence>
<evidence type="ECO:0000313" key="12">
    <source>
        <dbReference type="Proteomes" id="UP000507470"/>
    </source>
</evidence>
<evidence type="ECO:0000256" key="5">
    <source>
        <dbReference type="ARBA" id="ARBA00022737"/>
    </source>
</evidence>
<dbReference type="PANTHER" id="PTHR12916:SF9">
    <property type="entry name" value="NEUROGENIC LOCUS NOTCH HOMOLOG PROTEIN 1-RELATED"/>
    <property type="match status" value="1"/>
</dbReference>
<sequence length="785" mass="86108">MPTDAARFETVMRGFYDIAGFPNVVGAVDGTHVCIESPSIIEHIYVNRKNYHSINVQGICDSYLKFLNIVSQWPGGTHDAFIWSNSNVCEIFENRTISEGWLLGDSGYPLEPWLMIPVLIQPENIKNTMEHKLRHGMLSKGALVCLKHVSDVNECKSSPCVNGGVCNDMINGYNCSCPPGYTGRHCQNDINECASSPCQHGGVCHDAVNMFTCICPTGYTSSYCEAAVNECSSNPCQNKGVCMDQINGYKCNCDNGYGGNNCQLDISECYSSPCVNGGICNDMINGYNCSCPRGSDVSRLGVTNPNVSLAVSQCNPKISITYVSIAFSDLANTCNNWLFEAHEQPTIKIAPKIILNEQKTVDEGTDVYYIPCYAEGIPLPTIKWDSIDKPSLPSNSRQLVDFLIFKNVTTSDGGLYMCTAKNEMGTDIKVVHIMVKAKPQKLHTAPLIYALSMVEENYYGDANLECNVTGYPAPSITWKYNNKVLHSSGNILIVHNVTNTTAGYYTCIATNDAGTSQANVLLKVIYDITQIVTPPKTALIMTGHSHNFTCIATGHPPPSIKWSFKSVHGYIRISYQVHFDSFILLTTKKVRSQINTQKIVTLTEGSQIARIPCFAEGIPFPTIVWEGINVSNQRFDLRNDGIPGQLPSNAKQVEDFLQFTQVISADQGFYICRATNDAGVDLEVVQIIVKDKPKIATPPLSAVVIAGKPYNMTCVATGLPHPKLTWTFSSFLHIAQSLPVHNITKRGSVIIFTDPRESGILTCTATNEFGVAQDTANIIVRKCTL</sequence>
<dbReference type="PROSITE" id="PS01186">
    <property type="entry name" value="EGF_2"/>
    <property type="match status" value="3"/>
</dbReference>
<feature type="domain" description="EGF-like" evidence="9">
    <location>
        <begin position="189"/>
        <end position="225"/>
    </location>
</feature>
<dbReference type="InterPro" id="IPR000152">
    <property type="entry name" value="EGF-type_Asp/Asn_hydroxyl_site"/>
</dbReference>
<evidence type="ECO:0000259" key="10">
    <source>
        <dbReference type="PROSITE" id="PS50835"/>
    </source>
</evidence>